<feature type="domain" description="Cytochrome b/b6 C-terminal region profile" evidence="8">
    <location>
        <begin position="53"/>
        <end position="215"/>
    </location>
</feature>
<dbReference type="GO" id="GO:0016020">
    <property type="term" value="C:membrane"/>
    <property type="evidence" value="ECO:0007669"/>
    <property type="project" value="UniProtKB-SubCell"/>
</dbReference>
<feature type="transmembrane region" description="Helical" evidence="7">
    <location>
        <begin position="376"/>
        <end position="398"/>
    </location>
</feature>
<feature type="transmembrane region" description="Helical" evidence="7">
    <location>
        <begin position="46"/>
        <end position="65"/>
    </location>
</feature>
<gene>
    <name evidence="9" type="ORF">A3D77_04325</name>
</gene>
<feature type="transmembrane region" description="Helical" evidence="7">
    <location>
        <begin position="118"/>
        <end position="136"/>
    </location>
</feature>
<evidence type="ECO:0000259" key="8">
    <source>
        <dbReference type="PROSITE" id="PS51003"/>
    </source>
</evidence>
<evidence type="ECO:0000256" key="7">
    <source>
        <dbReference type="SAM" id="Phobius"/>
    </source>
</evidence>
<feature type="transmembrane region" description="Helical" evidence="7">
    <location>
        <begin position="148"/>
        <end position="181"/>
    </location>
</feature>
<feature type="transmembrane region" description="Helical" evidence="7">
    <location>
        <begin position="347"/>
        <end position="367"/>
    </location>
</feature>
<feature type="transmembrane region" description="Helical" evidence="7">
    <location>
        <begin position="72"/>
        <end position="89"/>
    </location>
</feature>
<dbReference type="EMBL" id="MFJL01000044">
    <property type="protein sequence ID" value="OGG12540.1"/>
    <property type="molecule type" value="Genomic_DNA"/>
</dbReference>
<organism evidence="9 10">
    <name type="scientific">Candidatus Gottesmanbacteria bacterium RIFCSPHIGHO2_02_FULL_39_11</name>
    <dbReference type="NCBI Taxonomy" id="1798382"/>
    <lineage>
        <taxon>Bacteria</taxon>
        <taxon>Candidatus Gottesmaniibacteriota</taxon>
    </lineage>
</organism>
<evidence type="ECO:0000256" key="4">
    <source>
        <dbReference type="ARBA" id="ARBA00022982"/>
    </source>
</evidence>
<keyword evidence="6 7" id="KW-0472">Membrane</keyword>
<feature type="transmembrane region" description="Helical" evidence="7">
    <location>
        <begin position="95"/>
        <end position="111"/>
    </location>
</feature>
<sequence length="578" mass="66457">MKQIEKVFPIFLFALLSLIIIAPLLTPGYILTLDQVTAGKTAFPSWMSPAFLFGSVMAFLNLFLPSYFLQKIILFLIFFLAGLSMYYFLPGKLGSIRYFGGTFYAINPFFYERVMAGHWNLLLGYAVLPFIISSTLQFLENPSKKKAFILAVLTTILFSVVVHFILIFMSFFAVLSVIFLIFNQNRLSSILKYSAVFLLFVFLLNINWLLLSFIGRGNLALTISQFSRADLIIFQSVADKNFGLIVNLASGYGFWPEVYDYFISPKNVNIFWPVISAAIILISVYGFVRLVKEKEKKRFPLVIALIVFFLLSLNFAGGIALRSFADTAFTLYDKVPFLRGFREPQKLIGIVMLCYAFFGSMGIYYLGKKVARIGKLVITGIFIILPFVYTPTFFGSFWGQLRPVLYPSSWEKVNQTLKEDTGDFLTVFFPWHQYMRFKFTNNMVVANPASYYFDKPILSAQNYETKYLDTHDVRMEALHVDGLLSIEKNKVNLLGDPVHRKIAWGEDLALINVKYIILAKEKDQKLYRFLDRSEGLEKIFEDDNLILYKNNRWSLDSNKETQPLEEYTEEDLVGLDKT</sequence>
<evidence type="ECO:0000313" key="10">
    <source>
        <dbReference type="Proteomes" id="UP000176923"/>
    </source>
</evidence>
<dbReference type="PROSITE" id="PS51003">
    <property type="entry name" value="CYTB_CTER"/>
    <property type="match status" value="1"/>
</dbReference>
<evidence type="ECO:0000313" key="9">
    <source>
        <dbReference type="EMBL" id="OGG12540.1"/>
    </source>
</evidence>
<keyword evidence="4" id="KW-0249">Electron transport</keyword>
<comment type="subcellular location">
    <subcellularLocation>
        <location evidence="1">Membrane</location>
        <topology evidence="1">Multi-pass membrane protein</topology>
    </subcellularLocation>
</comment>
<evidence type="ECO:0000256" key="5">
    <source>
        <dbReference type="ARBA" id="ARBA00022989"/>
    </source>
</evidence>
<dbReference type="Proteomes" id="UP000176923">
    <property type="component" value="Unassembled WGS sequence"/>
</dbReference>
<feature type="transmembrane region" description="Helical" evidence="7">
    <location>
        <begin position="193"/>
        <end position="214"/>
    </location>
</feature>
<evidence type="ECO:0000256" key="1">
    <source>
        <dbReference type="ARBA" id="ARBA00004141"/>
    </source>
</evidence>
<feature type="transmembrane region" description="Helical" evidence="7">
    <location>
        <begin position="300"/>
        <end position="321"/>
    </location>
</feature>
<dbReference type="AlphaFoldDB" id="A0A1F5ZJ93"/>
<feature type="transmembrane region" description="Helical" evidence="7">
    <location>
        <begin position="270"/>
        <end position="288"/>
    </location>
</feature>
<dbReference type="STRING" id="1798382.A3D77_04325"/>
<evidence type="ECO:0000256" key="2">
    <source>
        <dbReference type="ARBA" id="ARBA00022448"/>
    </source>
</evidence>
<proteinExistence type="predicted"/>
<comment type="caution">
    <text evidence="9">The sequence shown here is derived from an EMBL/GenBank/DDBJ whole genome shotgun (WGS) entry which is preliminary data.</text>
</comment>
<feature type="transmembrane region" description="Helical" evidence="7">
    <location>
        <begin position="7"/>
        <end position="26"/>
    </location>
</feature>
<dbReference type="InterPro" id="IPR005798">
    <property type="entry name" value="Cyt_b/b6_C"/>
</dbReference>
<keyword evidence="5 7" id="KW-1133">Transmembrane helix</keyword>
<dbReference type="GO" id="GO:0016491">
    <property type="term" value="F:oxidoreductase activity"/>
    <property type="evidence" value="ECO:0007669"/>
    <property type="project" value="InterPro"/>
</dbReference>
<accession>A0A1F5ZJ93</accession>
<reference evidence="9 10" key="1">
    <citation type="journal article" date="2016" name="Nat. Commun.">
        <title>Thousands of microbial genomes shed light on interconnected biogeochemical processes in an aquifer system.</title>
        <authorList>
            <person name="Anantharaman K."/>
            <person name="Brown C.T."/>
            <person name="Hug L.A."/>
            <person name="Sharon I."/>
            <person name="Castelle C.J."/>
            <person name="Probst A.J."/>
            <person name="Thomas B.C."/>
            <person name="Singh A."/>
            <person name="Wilkins M.J."/>
            <person name="Karaoz U."/>
            <person name="Brodie E.L."/>
            <person name="Williams K.H."/>
            <person name="Hubbard S.S."/>
            <person name="Banfield J.F."/>
        </authorList>
    </citation>
    <scope>NUCLEOTIDE SEQUENCE [LARGE SCALE GENOMIC DNA]</scope>
</reference>
<evidence type="ECO:0000256" key="3">
    <source>
        <dbReference type="ARBA" id="ARBA00022692"/>
    </source>
</evidence>
<name>A0A1F5ZJ93_9BACT</name>
<protein>
    <recommendedName>
        <fullName evidence="8">Cytochrome b/b6 C-terminal region profile domain-containing protein</fullName>
    </recommendedName>
</protein>
<dbReference type="GO" id="GO:0009055">
    <property type="term" value="F:electron transfer activity"/>
    <property type="evidence" value="ECO:0007669"/>
    <property type="project" value="InterPro"/>
</dbReference>
<keyword evidence="3 7" id="KW-0812">Transmembrane</keyword>
<evidence type="ECO:0000256" key="6">
    <source>
        <dbReference type="ARBA" id="ARBA00023136"/>
    </source>
</evidence>
<keyword evidence="2" id="KW-0813">Transport</keyword>